<dbReference type="Proteomes" id="UP000055024">
    <property type="component" value="Unassembled WGS sequence"/>
</dbReference>
<evidence type="ECO:0000313" key="2">
    <source>
        <dbReference type="EMBL" id="KRZ01106.1"/>
    </source>
</evidence>
<dbReference type="EMBL" id="JYDP01000337">
    <property type="protein sequence ID" value="KRZ01106.1"/>
    <property type="molecule type" value="Genomic_DNA"/>
</dbReference>
<sequence length="199" mass="23241">MKVLLERRCHLKLCLWENVLQQSLIVFLKNVLASFQRALLSLMDFLPPHDLNFFPRTPHLKLPCASKHFVTSTLWTNLFSRMLRNMVHKTQMLFQQITIAEYLATVVHGTYPLSTRERFFGTCPSKYGKYVPKIRTKKPTKDRSVHVMQGCATCGRSAENVRPCRFSNHLLMQDFHFVVNSALRLHFLDIMDIVKNTFV</sequence>
<evidence type="ECO:0000313" key="1">
    <source>
        <dbReference type="EMBL" id="KRZ01096.1"/>
    </source>
</evidence>
<gene>
    <name evidence="1" type="ORF">T11_17331</name>
    <name evidence="2" type="ORF">T11_5624</name>
</gene>
<keyword evidence="3" id="KW-1185">Reference proteome</keyword>
<organism evidence="1 3">
    <name type="scientific">Trichinella zimbabwensis</name>
    <dbReference type="NCBI Taxonomy" id="268475"/>
    <lineage>
        <taxon>Eukaryota</taxon>
        <taxon>Metazoa</taxon>
        <taxon>Ecdysozoa</taxon>
        <taxon>Nematoda</taxon>
        <taxon>Enoplea</taxon>
        <taxon>Dorylaimia</taxon>
        <taxon>Trichinellida</taxon>
        <taxon>Trichinellidae</taxon>
        <taxon>Trichinella</taxon>
    </lineage>
</organism>
<protein>
    <submittedName>
        <fullName evidence="1">Uncharacterized protein</fullName>
    </submittedName>
</protein>
<evidence type="ECO:0000313" key="3">
    <source>
        <dbReference type="Proteomes" id="UP000055024"/>
    </source>
</evidence>
<comment type="caution">
    <text evidence="1">The sequence shown here is derived from an EMBL/GenBank/DDBJ whole genome shotgun (WGS) entry which is preliminary data.</text>
</comment>
<dbReference type="AlphaFoldDB" id="A0A0V1GS03"/>
<accession>A0A0V1GS03</accession>
<proteinExistence type="predicted"/>
<dbReference type="OrthoDB" id="5933026at2759"/>
<dbReference type="EMBL" id="JYDP01000338">
    <property type="protein sequence ID" value="KRZ01096.1"/>
    <property type="molecule type" value="Genomic_DNA"/>
</dbReference>
<name>A0A0V1GS03_9BILA</name>
<reference evidence="1 3" key="1">
    <citation type="submission" date="2015-01" db="EMBL/GenBank/DDBJ databases">
        <title>Evolution of Trichinella species and genotypes.</title>
        <authorList>
            <person name="Korhonen P.K."/>
            <person name="Edoardo P."/>
            <person name="Giuseppe L.R."/>
            <person name="Gasser R.B."/>
        </authorList>
    </citation>
    <scope>NUCLEOTIDE SEQUENCE [LARGE SCALE GENOMIC DNA]</scope>
    <source>
        <strain evidence="1">ISS1029</strain>
    </source>
</reference>